<dbReference type="Gene3D" id="2.60.40.3390">
    <property type="match status" value="1"/>
</dbReference>
<dbReference type="Gene3D" id="2.60.120.200">
    <property type="match status" value="1"/>
</dbReference>
<evidence type="ECO:0000256" key="1">
    <source>
        <dbReference type="ARBA" id="ARBA00001936"/>
    </source>
</evidence>
<protein>
    <recommendedName>
        <fullName evidence="6">dolichyl-phosphooligosaccharide-protein glycotransferase</fullName>
        <ecNumber evidence="6">2.4.99.21</ecNumber>
    </recommendedName>
    <alternativeName>
        <fullName evidence="15">Oligosaccharyl transferase</fullName>
    </alternativeName>
</protein>
<evidence type="ECO:0000256" key="3">
    <source>
        <dbReference type="ARBA" id="ARBA00004651"/>
    </source>
</evidence>
<comment type="catalytic activity">
    <reaction evidence="16">
        <text>an archaeal dolichyl phosphooligosaccharide + [protein]-L-asparagine = an archaeal dolichyl phosphate + a glycoprotein with the oligosaccharide chain attached by N-beta-D-glycosyl linkage to a protein L-asparagine.</text>
        <dbReference type="EC" id="2.4.99.21"/>
    </reaction>
</comment>
<dbReference type="Pfam" id="PF02516">
    <property type="entry name" value="STT3"/>
    <property type="match status" value="1"/>
</dbReference>
<dbReference type="Pfam" id="PF18079">
    <property type="entry name" value="AglB_L1"/>
    <property type="match status" value="1"/>
</dbReference>
<feature type="domain" description="Laminin G" evidence="18">
    <location>
        <begin position="811"/>
        <end position="964"/>
    </location>
</feature>
<keyword evidence="20" id="KW-1185">Reference proteome</keyword>
<name>A0ABD5RVR4_9EURY</name>
<feature type="transmembrane region" description="Helical" evidence="17">
    <location>
        <begin position="247"/>
        <end position="264"/>
    </location>
</feature>
<evidence type="ECO:0000256" key="14">
    <source>
        <dbReference type="ARBA" id="ARBA00023211"/>
    </source>
</evidence>
<evidence type="ECO:0000256" key="15">
    <source>
        <dbReference type="ARBA" id="ARBA00030679"/>
    </source>
</evidence>
<dbReference type="GO" id="GO:0016757">
    <property type="term" value="F:glycosyltransferase activity"/>
    <property type="evidence" value="ECO:0007669"/>
    <property type="project" value="UniProtKB-KW"/>
</dbReference>
<reference evidence="19 20" key="1">
    <citation type="journal article" date="2019" name="Int. J. Syst. Evol. Microbiol.">
        <title>The Global Catalogue of Microorganisms (GCM) 10K type strain sequencing project: providing services to taxonomists for standard genome sequencing and annotation.</title>
        <authorList>
            <consortium name="The Broad Institute Genomics Platform"/>
            <consortium name="The Broad Institute Genome Sequencing Center for Infectious Disease"/>
            <person name="Wu L."/>
            <person name="Ma J."/>
        </authorList>
    </citation>
    <scope>NUCLEOTIDE SEQUENCE [LARGE SCALE GENOMIC DNA]</scope>
    <source>
        <strain evidence="19 20">NBRC 111368</strain>
    </source>
</reference>
<feature type="transmembrane region" description="Helical" evidence="17">
    <location>
        <begin position="296"/>
        <end position="316"/>
    </location>
</feature>
<keyword evidence="11" id="KW-0460">Magnesium</keyword>
<feature type="transmembrane region" description="Helical" evidence="17">
    <location>
        <begin position="219"/>
        <end position="235"/>
    </location>
</feature>
<feature type="transmembrane region" description="Helical" evidence="17">
    <location>
        <begin position="271"/>
        <end position="290"/>
    </location>
</feature>
<dbReference type="CDD" id="cd00110">
    <property type="entry name" value="LamG"/>
    <property type="match status" value="1"/>
</dbReference>
<comment type="pathway">
    <text evidence="4">Protein modification; protein glycosylation.</text>
</comment>
<evidence type="ECO:0000256" key="5">
    <source>
        <dbReference type="ARBA" id="ARBA00010810"/>
    </source>
</evidence>
<feature type="transmembrane region" description="Helical" evidence="17">
    <location>
        <begin position="384"/>
        <end position="401"/>
    </location>
</feature>
<dbReference type="GO" id="GO:0005886">
    <property type="term" value="C:plasma membrane"/>
    <property type="evidence" value="ECO:0007669"/>
    <property type="project" value="UniProtKB-SubCell"/>
</dbReference>
<dbReference type="PROSITE" id="PS50025">
    <property type="entry name" value="LAM_G_DOMAIN"/>
    <property type="match status" value="1"/>
</dbReference>
<feature type="transmembrane region" description="Helical" evidence="17">
    <location>
        <begin position="469"/>
        <end position="489"/>
    </location>
</feature>
<dbReference type="EMBL" id="JBHSWU010000011">
    <property type="protein sequence ID" value="MFC6723319.1"/>
    <property type="molecule type" value="Genomic_DNA"/>
</dbReference>
<comment type="cofactor">
    <cofactor evidence="2">
        <name>Mg(2+)</name>
        <dbReference type="ChEBI" id="CHEBI:18420"/>
    </cofactor>
</comment>
<keyword evidence="12 17" id="KW-1133">Transmembrane helix</keyword>
<feature type="transmembrane region" description="Helical" evidence="17">
    <location>
        <begin position="436"/>
        <end position="457"/>
    </location>
</feature>
<gene>
    <name evidence="19" type="ORF">ACFQE1_02690</name>
</gene>
<comment type="subcellular location">
    <subcellularLocation>
        <location evidence="3">Cell membrane</location>
        <topology evidence="3">Multi-pass membrane protein</topology>
    </subcellularLocation>
</comment>
<evidence type="ECO:0000256" key="2">
    <source>
        <dbReference type="ARBA" id="ARBA00001946"/>
    </source>
</evidence>
<evidence type="ECO:0000256" key="4">
    <source>
        <dbReference type="ARBA" id="ARBA00004922"/>
    </source>
</evidence>
<dbReference type="GO" id="GO:0046872">
    <property type="term" value="F:metal ion binding"/>
    <property type="evidence" value="ECO:0007669"/>
    <property type="project" value="UniProtKB-KW"/>
</dbReference>
<evidence type="ECO:0000256" key="7">
    <source>
        <dbReference type="ARBA" id="ARBA00022676"/>
    </source>
</evidence>
<organism evidence="19 20">
    <name type="scientific">Halobium palmae</name>
    <dbReference type="NCBI Taxonomy" id="1776492"/>
    <lineage>
        <taxon>Archaea</taxon>
        <taxon>Methanobacteriati</taxon>
        <taxon>Methanobacteriota</taxon>
        <taxon>Stenosarchaea group</taxon>
        <taxon>Halobacteria</taxon>
        <taxon>Halobacteriales</taxon>
        <taxon>Haloferacaceae</taxon>
        <taxon>Halobium</taxon>
    </lineage>
</organism>
<feature type="transmembrane region" description="Helical" evidence="17">
    <location>
        <begin position="106"/>
        <end position="128"/>
    </location>
</feature>
<dbReference type="InterPro" id="IPR003674">
    <property type="entry name" value="Oligo_trans_STT3"/>
</dbReference>
<keyword evidence="7" id="KW-0328">Glycosyltransferase</keyword>
<keyword evidence="9 17" id="KW-0812">Transmembrane</keyword>
<dbReference type="AlphaFoldDB" id="A0ABD5RVR4"/>
<accession>A0ABD5RVR4</accession>
<evidence type="ECO:0000313" key="19">
    <source>
        <dbReference type="EMBL" id="MFC6723319.1"/>
    </source>
</evidence>
<dbReference type="InterPro" id="IPR041154">
    <property type="entry name" value="AglB_P1"/>
</dbReference>
<dbReference type="InterPro" id="IPR001791">
    <property type="entry name" value="Laminin_G"/>
</dbReference>
<keyword evidence="14" id="KW-0464">Manganese</keyword>
<dbReference type="SUPFAM" id="SSF49899">
    <property type="entry name" value="Concanavalin A-like lectins/glucanases"/>
    <property type="match status" value="1"/>
</dbReference>
<evidence type="ECO:0000256" key="6">
    <source>
        <dbReference type="ARBA" id="ARBA00012602"/>
    </source>
</evidence>
<dbReference type="PANTHER" id="PTHR13872">
    <property type="entry name" value="DOLICHYL-DIPHOSPHOOLIGOSACCHARIDE--PROTEIN GLYCOSYLTRANSFERASE SUBUNIT"/>
    <property type="match status" value="1"/>
</dbReference>
<feature type="transmembrane region" description="Helical" evidence="17">
    <location>
        <begin position="192"/>
        <end position="212"/>
    </location>
</feature>
<dbReference type="EC" id="2.4.99.21" evidence="6"/>
<evidence type="ECO:0000256" key="13">
    <source>
        <dbReference type="ARBA" id="ARBA00023136"/>
    </source>
</evidence>
<evidence type="ECO:0000256" key="8">
    <source>
        <dbReference type="ARBA" id="ARBA00022679"/>
    </source>
</evidence>
<evidence type="ECO:0000256" key="9">
    <source>
        <dbReference type="ARBA" id="ARBA00022692"/>
    </source>
</evidence>
<evidence type="ECO:0000256" key="17">
    <source>
        <dbReference type="SAM" id="Phobius"/>
    </source>
</evidence>
<dbReference type="InterPro" id="IPR048307">
    <property type="entry name" value="STT3_N"/>
</dbReference>
<evidence type="ECO:0000256" key="11">
    <source>
        <dbReference type="ARBA" id="ARBA00022842"/>
    </source>
</evidence>
<evidence type="ECO:0000259" key="18">
    <source>
        <dbReference type="PROSITE" id="PS50025"/>
    </source>
</evidence>
<comment type="cofactor">
    <cofactor evidence="1">
        <name>Mn(2+)</name>
        <dbReference type="ChEBI" id="CHEBI:29035"/>
    </cofactor>
</comment>
<comment type="similarity">
    <text evidence="5">Belongs to the STT3 family.</text>
</comment>
<dbReference type="Proteomes" id="UP001596328">
    <property type="component" value="Unassembled WGS sequence"/>
</dbReference>
<dbReference type="SMART" id="SM00282">
    <property type="entry name" value="LamG"/>
    <property type="match status" value="1"/>
</dbReference>
<keyword evidence="8" id="KW-0808">Transferase</keyword>
<keyword evidence="13 17" id="KW-0472">Membrane</keyword>
<comment type="caution">
    <text evidence="19">The sequence shown here is derived from an EMBL/GenBank/DDBJ whole genome shotgun (WGS) entry which is preliminary data.</text>
</comment>
<evidence type="ECO:0000256" key="12">
    <source>
        <dbReference type="ARBA" id="ARBA00022989"/>
    </source>
</evidence>
<dbReference type="InterPro" id="IPR013320">
    <property type="entry name" value="ConA-like_dom_sf"/>
</dbReference>
<proteinExistence type="inferred from homology"/>
<evidence type="ECO:0000313" key="20">
    <source>
        <dbReference type="Proteomes" id="UP001596328"/>
    </source>
</evidence>
<keyword evidence="10" id="KW-0479">Metal-binding</keyword>
<dbReference type="PANTHER" id="PTHR13872:SF1">
    <property type="entry name" value="DOLICHYL-DIPHOSPHOOLIGOSACCHARIDE--PROTEIN GLYCOSYLTRANSFERASE SUBUNIT STT3B"/>
    <property type="match status" value="1"/>
</dbReference>
<evidence type="ECO:0000256" key="16">
    <source>
        <dbReference type="ARBA" id="ARBA00034066"/>
    </source>
</evidence>
<feature type="transmembrane region" description="Helical" evidence="17">
    <location>
        <begin position="351"/>
        <end position="372"/>
    </location>
</feature>
<evidence type="ECO:0000256" key="10">
    <source>
        <dbReference type="ARBA" id="ARBA00022723"/>
    </source>
</evidence>
<feature type="transmembrane region" description="Helical" evidence="17">
    <location>
        <begin position="323"/>
        <end position="345"/>
    </location>
</feature>
<sequence length="964" mass="104705">MTDERTAIEDFLVDRPKYESVLRRLVERDRTEPWTFDDTSLDSGEFGELVSREFVEKTDKGYRFTDRNAIRRALEDDTTQPRIRSRSVDTSVLSDFSRPSIDRRAAVALVGTLVLLVLFRVLSLPSVFRGNDVVLTANDPYYYRYLVDRTIHGVGGGFIPETARVGEPLLVATLSVVSLLLGGSNSTAGWVLAWYPVVAAIVTGVLVYLLALRLTSDRRIGLASVAMLAIIPVHAYRTSLGFADHHAFDYVWLALTATALVYALTREVDNYRTGIFATVALGIGIAAQLLSWDAGALLVLPVGGTVALAVASIVQAEASPLSALWPVVAGTGLGTALTFLVHLGLGWQSTTMASVSAALFGATFLCVAVGELTSRRGLDSRTTLGLEAGSLLGLAGLYFVVVPSSGFRFDSGVDRLFGTAGVVEAGSMFSSDLGTIIGPLFLFGLVFVLGLPYLLWATWRSYRTHAPEWAVQAVYGWYLLMLSIVQIRFAGELSAFMAVFAGVGFVHLASKLDVTTVPTVLQSKSDRVRSADGGERTGLPMPERREALTTLGLGALVGSLSFVQTPVKMTQLTISDDQYRAAKAMQEYADNRGWEYPQNYVFSDWGHNRMYNWFVNGHSRSYAYAQEHYGAFLQSTSSEHWYRRLRDRAGFVVIEGPTGSDGKQLVSGTLQSRLQHQWGSGTSHFKAIWASEDNGRIAYTLVPGATVTGRGDPDSTVELSTDVNVSGHQFTYTQTTKTGENGWYAADVAYPGQYTGSGSTERVSEKRVLQGGIQDPTTGPAHWPLNAGRGGIAFDVRNGHHAVIEGAEWTDEGLRFDGTSRAVADEFPDPSNGFSLSVTFRTDANVDYRNEVKYPRLVSTAQSGAFNETNGLQLALYRGKILGAFGSGESAVRLEGPYVDDEQWHRATLTLSKQTASLSLDEKEIATAENAPPPAETELFAIGSPAEGGLSYKGEIKDVRLDVE</sequence>